<protein>
    <submittedName>
        <fullName evidence="6">Vacuolar import and degradation protein-domain-containing protein</fullName>
    </submittedName>
</protein>
<evidence type="ECO:0000313" key="7">
    <source>
        <dbReference type="Proteomes" id="UP001301958"/>
    </source>
</evidence>
<dbReference type="PANTHER" id="PTHR14534:SF3">
    <property type="entry name" value="GID COMPLEX SUBUNIT 4 HOMOLOG"/>
    <property type="match status" value="1"/>
</dbReference>
<comment type="subcellular location">
    <subcellularLocation>
        <location evidence="1">Nucleus</location>
    </subcellularLocation>
</comment>
<evidence type="ECO:0000256" key="5">
    <source>
        <dbReference type="SAM" id="MobiDB-lite"/>
    </source>
</evidence>
<comment type="similarity">
    <text evidence="4">Belongs to the GID4/VID24 family.</text>
</comment>
<evidence type="ECO:0000256" key="4">
    <source>
        <dbReference type="ARBA" id="ARBA00061469"/>
    </source>
</evidence>
<keyword evidence="7" id="KW-1185">Reference proteome</keyword>
<feature type="compositionally biased region" description="Low complexity" evidence="5">
    <location>
        <begin position="170"/>
        <end position="181"/>
    </location>
</feature>
<sequence>MSTQNEPFYLRYYSGHQGRFGHEFLEFDFRVVGDGRSATARYANNSNYRNDSLIRKEMFVSSLVVDEIKRIVKESEIMKEDDGKWPTKNKDGRQELEIRVGNDHISFETAKIGSINDVTDSADPEGLRVFYYLVQDLKAMPTPSSNTPDPQSPRTFPFSTTCPELEDHQSLSSSPVHSLPPYATESEDGDQVMTNGPIAPTPDTMAPHPQQDAHDVEMEQDQDIDGVAIARSSADEGQKQADDARSSRATSDSGLVGLGNEYSHMRSIPLITSSYLRPGTKFEGTQTSERQRYDVEVEIKHVDMRESFLCGYLKIQGLTDDHPTLTTYFEGEIIGPKHGFITQHPQWGATEKIDHNHWSKFAAYRPYAKLARKGGQLYIRENSQREYVFMRWKEHFLVPDHRVRTINGASFEGFYYICFNQVKGEVSGIYFHSKSEKFQQLELKHVRTRGCYGTMEFR</sequence>
<organism evidence="6 7">
    <name type="scientific">Podospora fimiseda</name>
    <dbReference type="NCBI Taxonomy" id="252190"/>
    <lineage>
        <taxon>Eukaryota</taxon>
        <taxon>Fungi</taxon>
        <taxon>Dikarya</taxon>
        <taxon>Ascomycota</taxon>
        <taxon>Pezizomycotina</taxon>
        <taxon>Sordariomycetes</taxon>
        <taxon>Sordariomycetidae</taxon>
        <taxon>Sordariales</taxon>
        <taxon>Podosporaceae</taxon>
        <taxon>Podospora</taxon>
    </lineage>
</organism>
<dbReference type="CDD" id="cd11295">
    <property type="entry name" value="Mago_nashi"/>
    <property type="match status" value="1"/>
</dbReference>
<dbReference type="Gene3D" id="3.30.1560.10">
    <property type="entry name" value="Mago nashi"/>
    <property type="match status" value="1"/>
</dbReference>
<accession>A0AAN6YMQ8</accession>
<dbReference type="GO" id="GO:0006623">
    <property type="term" value="P:protein targeting to vacuole"/>
    <property type="evidence" value="ECO:0007669"/>
    <property type="project" value="TreeGrafter"/>
</dbReference>
<comment type="caution">
    <text evidence="6">The sequence shown here is derived from an EMBL/GenBank/DDBJ whole genome shotgun (WGS) entry which is preliminary data.</text>
</comment>
<dbReference type="Proteomes" id="UP001301958">
    <property type="component" value="Unassembled WGS sequence"/>
</dbReference>
<reference evidence="6" key="1">
    <citation type="journal article" date="2023" name="Mol. Phylogenet. Evol.">
        <title>Genome-scale phylogeny and comparative genomics of the fungal order Sordariales.</title>
        <authorList>
            <person name="Hensen N."/>
            <person name="Bonometti L."/>
            <person name="Westerberg I."/>
            <person name="Brannstrom I.O."/>
            <person name="Guillou S."/>
            <person name="Cros-Aarteil S."/>
            <person name="Calhoun S."/>
            <person name="Haridas S."/>
            <person name="Kuo A."/>
            <person name="Mondo S."/>
            <person name="Pangilinan J."/>
            <person name="Riley R."/>
            <person name="LaButti K."/>
            <person name="Andreopoulos B."/>
            <person name="Lipzen A."/>
            <person name="Chen C."/>
            <person name="Yan M."/>
            <person name="Daum C."/>
            <person name="Ng V."/>
            <person name="Clum A."/>
            <person name="Steindorff A."/>
            <person name="Ohm R.A."/>
            <person name="Martin F."/>
            <person name="Silar P."/>
            <person name="Natvig D.O."/>
            <person name="Lalanne C."/>
            <person name="Gautier V."/>
            <person name="Ament-Velasquez S.L."/>
            <person name="Kruys A."/>
            <person name="Hutchinson M.I."/>
            <person name="Powell A.J."/>
            <person name="Barry K."/>
            <person name="Miller A.N."/>
            <person name="Grigoriev I.V."/>
            <person name="Debuchy R."/>
            <person name="Gladieux P."/>
            <person name="Hiltunen Thoren M."/>
            <person name="Johannesson H."/>
        </authorList>
    </citation>
    <scope>NUCLEOTIDE SEQUENCE</scope>
    <source>
        <strain evidence="6">CBS 990.96</strain>
    </source>
</reference>
<gene>
    <name evidence="6" type="ORF">QBC38DRAFT_539780</name>
</gene>
<reference evidence="6" key="2">
    <citation type="submission" date="2023-05" db="EMBL/GenBank/DDBJ databases">
        <authorList>
            <consortium name="Lawrence Berkeley National Laboratory"/>
            <person name="Steindorff A."/>
            <person name="Hensen N."/>
            <person name="Bonometti L."/>
            <person name="Westerberg I."/>
            <person name="Brannstrom I.O."/>
            <person name="Guillou S."/>
            <person name="Cros-Aarteil S."/>
            <person name="Calhoun S."/>
            <person name="Haridas S."/>
            <person name="Kuo A."/>
            <person name="Mondo S."/>
            <person name="Pangilinan J."/>
            <person name="Riley R."/>
            <person name="Labutti K."/>
            <person name="Andreopoulos B."/>
            <person name="Lipzen A."/>
            <person name="Chen C."/>
            <person name="Yanf M."/>
            <person name="Daum C."/>
            <person name="Ng V."/>
            <person name="Clum A."/>
            <person name="Ohm R."/>
            <person name="Martin F."/>
            <person name="Silar P."/>
            <person name="Natvig D."/>
            <person name="Lalanne C."/>
            <person name="Gautier V."/>
            <person name="Ament-Velasquez S.L."/>
            <person name="Kruys A."/>
            <person name="Hutchinson M.I."/>
            <person name="Powell A.J."/>
            <person name="Barry K."/>
            <person name="Miller A.N."/>
            <person name="Grigoriev I.V."/>
            <person name="Debuchy R."/>
            <person name="Gladieux P."/>
            <person name="Thoren M.H."/>
            <person name="Johannesson H."/>
        </authorList>
    </citation>
    <scope>NUCLEOTIDE SEQUENCE</scope>
    <source>
        <strain evidence="6">CBS 990.96</strain>
    </source>
</reference>
<dbReference type="GO" id="GO:0034657">
    <property type="term" value="C:GID complex"/>
    <property type="evidence" value="ECO:0007669"/>
    <property type="project" value="TreeGrafter"/>
</dbReference>
<dbReference type="InterPro" id="IPR036605">
    <property type="entry name" value="Mago_nashi_sf"/>
</dbReference>
<evidence type="ECO:0000256" key="3">
    <source>
        <dbReference type="ARBA" id="ARBA00023242"/>
    </source>
</evidence>
<keyword evidence="3" id="KW-0539">Nucleus</keyword>
<dbReference type="PANTHER" id="PTHR14534">
    <property type="entry name" value="VACUOLAR IMPORT AND DEGRADATION PROTEIN 24"/>
    <property type="match status" value="1"/>
</dbReference>
<dbReference type="GO" id="GO:0043161">
    <property type="term" value="P:proteasome-mediated ubiquitin-dependent protein catabolic process"/>
    <property type="evidence" value="ECO:0007669"/>
    <property type="project" value="TreeGrafter"/>
</dbReference>
<dbReference type="GO" id="GO:0008380">
    <property type="term" value="P:RNA splicing"/>
    <property type="evidence" value="ECO:0007669"/>
    <property type="project" value="InterPro"/>
</dbReference>
<name>A0AAN6YMQ8_9PEZI</name>
<dbReference type="GO" id="GO:0045721">
    <property type="term" value="P:negative regulation of gluconeogenesis"/>
    <property type="evidence" value="ECO:0007669"/>
    <property type="project" value="TreeGrafter"/>
</dbReference>
<dbReference type="EMBL" id="MU865491">
    <property type="protein sequence ID" value="KAK4222109.1"/>
    <property type="molecule type" value="Genomic_DNA"/>
</dbReference>
<dbReference type="GO" id="GO:0005773">
    <property type="term" value="C:vacuole"/>
    <property type="evidence" value="ECO:0007669"/>
    <property type="project" value="GOC"/>
</dbReference>
<feature type="compositionally biased region" description="Polar residues" evidence="5">
    <location>
        <begin position="142"/>
        <end position="162"/>
    </location>
</feature>
<dbReference type="SUPFAM" id="SSF89817">
    <property type="entry name" value="Mago nashi protein"/>
    <property type="match status" value="1"/>
</dbReference>
<feature type="compositionally biased region" description="Basic and acidic residues" evidence="5">
    <location>
        <begin position="233"/>
        <end position="246"/>
    </location>
</feature>
<evidence type="ECO:0000313" key="6">
    <source>
        <dbReference type="EMBL" id="KAK4222109.1"/>
    </source>
</evidence>
<dbReference type="InterPro" id="IPR004023">
    <property type="entry name" value="Mago_nashi"/>
</dbReference>
<dbReference type="GO" id="GO:0035145">
    <property type="term" value="C:exon-exon junction complex"/>
    <property type="evidence" value="ECO:0007669"/>
    <property type="project" value="InterPro"/>
</dbReference>
<comment type="similarity">
    <text evidence="2">Belongs to the mago nashi family.</text>
</comment>
<dbReference type="FunFam" id="3.30.1560.10:FF:000001">
    <property type="entry name" value="Protein mago nashi homolog"/>
    <property type="match status" value="1"/>
</dbReference>
<dbReference type="GO" id="GO:0007039">
    <property type="term" value="P:protein catabolic process in the vacuole"/>
    <property type="evidence" value="ECO:0007669"/>
    <property type="project" value="TreeGrafter"/>
</dbReference>
<feature type="region of interest" description="Disordered" evidence="5">
    <location>
        <begin position="232"/>
        <end position="255"/>
    </location>
</feature>
<evidence type="ECO:0000256" key="1">
    <source>
        <dbReference type="ARBA" id="ARBA00004123"/>
    </source>
</evidence>
<proteinExistence type="inferred from homology"/>
<dbReference type="Pfam" id="PF02792">
    <property type="entry name" value="Mago_nashi"/>
    <property type="match status" value="1"/>
</dbReference>
<evidence type="ECO:0000256" key="2">
    <source>
        <dbReference type="ARBA" id="ARBA00009270"/>
    </source>
</evidence>
<dbReference type="Pfam" id="PF09783">
    <property type="entry name" value="Vac_ImportDeg"/>
    <property type="match status" value="1"/>
</dbReference>
<dbReference type="InterPro" id="IPR018618">
    <property type="entry name" value="GID4/10-like"/>
</dbReference>
<feature type="region of interest" description="Disordered" evidence="5">
    <location>
        <begin position="141"/>
        <end position="219"/>
    </location>
</feature>
<dbReference type="AlphaFoldDB" id="A0AAN6YMQ8"/>